<dbReference type="InParanoid" id="A0A0C3ILZ4"/>
<reference evidence="5 6" key="1">
    <citation type="submission" date="2014-04" db="EMBL/GenBank/DDBJ databases">
        <authorList>
            <consortium name="DOE Joint Genome Institute"/>
            <person name="Kuo A."/>
            <person name="Kohler A."/>
            <person name="Costa M.D."/>
            <person name="Nagy L.G."/>
            <person name="Floudas D."/>
            <person name="Copeland A."/>
            <person name="Barry K.W."/>
            <person name="Cichocki N."/>
            <person name="Veneault-Fourrey C."/>
            <person name="LaButti K."/>
            <person name="Lindquist E.A."/>
            <person name="Lipzen A."/>
            <person name="Lundell T."/>
            <person name="Morin E."/>
            <person name="Murat C."/>
            <person name="Sun H."/>
            <person name="Tunlid A."/>
            <person name="Henrissat B."/>
            <person name="Grigoriev I.V."/>
            <person name="Hibbett D.S."/>
            <person name="Martin F."/>
            <person name="Nordberg H.P."/>
            <person name="Cantor M.N."/>
            <person name="Hua S.X."/>
        </authorList>
    </citation>
    <scope>NUCLEOTIDE SEQUENCE [LARGE SCALE GENOMIC DNA]</scope>
    <source>
        <strain evidence="5 6">Marx 270</strain>
    </source>
</reference>
<dbReference type="STRING" id="870435.A0A0C3ILZ4"/>
<evidence type="ECO:0000313" key="6">
    <source>
        <dbReference type="Proteomes" id="UP000054217"/>
    </source>
</evidence>
<feature type="region of interest" description="Disordered" evidence="3">
    <location>
        <begin position="104"/>
        <end position="133"/>
    </location>
</feature>
<evidence type="ECO:0000256" key="2">
    <source>
        <dbReference type="PROSITE-ProRule" id="PRU00047"/>
    </source>
</evidence>
<protein>
    <recommendedName>
        <fullName evidence="4">CCHC-type domain-containing protein</fullName>
    </recommendedName>
</protein>
<sequence>MAANTYCYVFPLTFPLYRHVSSLFNQWHSYLVTCGHLMCTTTNPRNNQHWAPLQPTREELSSDEEQESTVTDTSSNEPEQPDRGFTSGILSNLFTQSLASLGTPIPPVPATLPTPPTPPQNTMSGSSSKGMTAATGVKPTELKIGAPSDFDGDQKNAMSWLYSVQTYLLVNEELYDTDTKKVVYALSYMKKGVTCSWAATFQKVSLEKTPPSFGSFADFTKHFKESFTSTNTAGTAITKLHVALIEFFSQGLKPFIANRIHMMETTPTKIEGWYTQAQKFDAKWRKVNEISGRKEKKTFHPRNNFAEEKDPNTMDVDGVRLSKEERDRHIKEGRCFGCGNKGHLSRECPDKGKTPQKKVKKICKIVEVEESDNEEKVAGPSIALVNIARALGKDF</sequence>
<dbReference type="PROSITE" id="PS50158">
    <property type="entry name" value="ZF_CCHC"/>
    <property type="match status" value="1"/>
</dbReference>
<evidence type="ECO:0000256" key="1">
    <source>
        <dbReference type="ARBA" id="ARBA00022664"/>
    </source>
</evidence>
<dbReference type="InterPro" id="IPR036875">
    <property type="entry name" value="Znf_CCHC_sf"/>
</dbReference>
<evidence type="ECO:0000313" key="5">
    <source>
        <dbReference type="EMBL" id="KIN97967.1"/>
    </source>
</evidence>
<dbReference type="OrthoDB" id="3263571at2759"/>
<reference evidence="6" key="2">
    <citation type="submission" date="2015-01" db="EMBL/GenBank/DDBJ databases">
        <title>Evolutionary Origins and Diversification of the Mycorrhizal Mutualists.</title>
        <authorList>
            <consortium name="DOE Joint Genome Institute"/>
            <consortium name="Mycorrhizal Genomics Consortium"/>
            <person name="Kohler A."/>
            <person name="Kuo A."/>
            <person name="Nagy L.G."/>
            <person name="Floudas D."/>
            <person name="Copeland A."/>
            <person name="Barry K.W."/>
            <person name="Cichocki N."/>
            <person name="Veneault-Fourrey C."/>
            <person name="LaButti K."/>
            <person name="Lindquist E.A."/>
            <person name="Lipzen A."/>
            <person name="Lundell T."/>
            <person name="Morin E."/>
            <person name="Murat C."/>
            <person name="Riley R."/>
            <person name="Ohm R."/>
            <person name="Sun H."/>
            <person name="Tunlid A."/>
            <person name="Henrissat B."/>
            <person name="Grigoriev I.V."/>
            <person name="Hibbett D.S."/>
            <person name="Martin F."/>
        </authorList>
    </citation>
    <scope>NUCLEOTIDE SEQUENCE [LARGE SCALE GENOMIC DNA]</scope>
    <source>
        <strain evidence="6">Marx 270</strain>
    </source>
</reference>
<evidence type="ECO:0000259" key="4">
    <source>
        <dbReference type="PROSITE" id="PS50158"/>
    </source>
</evidence>
<dbReference type="GO" id="GO:0006397">
    <property type="term" value="P:mRNA processing"/>
    <property type="evidence" value="ECO:0007669"/>
    <property type="project" value="UniProtKB-KW"/>
</dbReference>
<evidence type="ECO:0000256" key="3">
    <source>
        <dbReference type="SAM" id="MobiDB-lite"/>
    </source>
</evidence>
<dbReference type="EMBL" id="KN832021">
    <property type="protein sequence ID" value="KIN97967.1"/>
    <property type="molecule type" value="Genomic_DNA"/>
</dbReference>
<feature type="compositionally biased region" description="Pro residues" evidence="3">
    <location>
        <begin position="104"/>
        <end position="119"/>
    </location>
</feature>
<gene>
    <name evidence="5" type="ORF">M404DRAFT_31786</name>
</gene>
<keyword evidence="2" id="KW-0479">Metal-binding</keyword>
<dbReference type="GO" id="GO:0008270">
    <property type="term" value="F:zinc ion binding"/>
    <property type="evidence" value="ECO:0007669"/>
    <property type="project" value="UniProtKB-KW"/>
</dbReference>
<accession>A0A0C3ILZ4</accession>
<keyword evidence="2" id="KW-0863">Zinc-finger</keyword>
<feature type="domain" description="CCHC-type" evidence="4">
    <location>
        <begin position="334"/>
        <end position="350"/>
    </location>
</feature>
<feature type="compositionally biased region" description="Polar residues" evidence="3">
    <location>
        <begin position="68"/>
        <end position="78"/>
    </location>
</feature>
<dbReference type="Proteomes" id="UP000054217">
    <property type="component" value="Unassembled WGS sequence"/>
</dbReference>
<keyword evidence="1" id="KW-0507">mRNA processing</keyword>
<dbReference type="InterPro" id="IPR001878">
    <property type="entry name" value="Znf_CCHC"/>
</dbReference>
<keyword evidence="6" id="KW-1185">Reference proteome</keyword>
<dbReference type="SMART" id="SM00343">
    <property type="entry name" value="ZnF_C2HC"/>
    <property type="match status" value="1"/>
</dbReference>
<name>A0A0C3ILZ4_PISTI</name>
<organism evidence="5 6">
    <name type="scientific">Pisolithus tinctorius Marx 270</name>
    <dbReference type="NCBI Taxonomy" id="870435"/>
    <lineage>
        <taxon>Eukaryota</taxon>
        <taxon>Fungi</taxon>
        <taxon>Dikarya</taxon>
        <taxon>Basidiomycota</taxon>
        <taxon>Agaricomycotina</taxon>
        <taxon>Agaricomycetes</taxon>
        <taxon>Agaricomycetidae</taxon>
        <taxon>Boletales</taxon>
        <taxon>Sclerodermatineae</taxon>
        <taxon>Pisolithaceae</taxon>
        <taxon>Pisolithus</taxon>
    </lineage>
</organism>
<feature type="compositionally biased region" description="Polar residues" evidence="3">
    <location>
        <begin position="120"/>
        <end position="130"/>
    </location>
</feature>
<dbReference type="HOGENOM" id="CLU_000384_30_1_1"/>
<feature type="region of interest" description="Disordered" evidence="3">
    <location>
        <begin position="48"/>
        <end position="86"/>
    </location>
</feature>
<dbReference type="SUPFAM" id="SSF57756">
    <property type="entry name" value="Retrovirus zinc finger-like domains"/>
    <property type="match status" value="1"/>
</dbReference>
<dbReference type="AlphaFoldDB" id="A0A0C3ILZ4"/>
<keyword evidence="2" id="KW-0862">Zinc</keyword>
<proteinExistence type="predicted"/>
<dbReference type="GO" id="GO:0003676">
    <property type="term" value="F:nucleic acid binding"/>
    <property type="evidence" value="ECO:0007669"/>
    <property type="project" value="InterPro"/>
</dbReference>
<dbReference type="Gene3D" id="4.10.60.10">
    <property type="entry name" value="Zinc finger, CCHC-type"/>
    <property type="match status" value="1"/>
</dbReference>